<dbReference type="EMBL" id="KV441470">
    <property type="protein sequence ID" value="OAG24980.1"/>
    <property type="molecule type" value="Genomic_DNA"/>
</dbReference>
<evidence type="ECO:0000313" key="2">
    <source>
        <dbReference type="EMBL" id="OAG24980.1"/>
    </source>
</evidence>
<dbReference type="Proteomes" id="UP000077248">
    <property type="component" value="Unassembled WGS sequence"/>
</dbReference>
<dbReference type="AlphaFoldDB" id="A0A177E0P7"/>
<keyword evidence="1" id="KW-1133">Transmembrane helix</keyword>
<organism evidence="2 3">
    <name type="scientific">Alternaria alternata</name>
    <name type="common">Alternaria rot fungus</name>
    <name type="synonym">Torula alternata</name>
    <dbReference type="NCBI Taxonomy" id="5599"/>
    <lineage>
        <taxon>Eukaryota</taxon>
        <taxon>Fungi</taxon>
        <taxon>Dikarya</taxon>
        <taxon>Ascomycota</taxon>
        <taxon>Pezizomycotina</taxon>
        <taxon>Dothideomycetes</taxon>
        <taxon>Pleosporomycetidae</taxon>
        <taxon>Pleosporales</taxon>
        <taxon>Pleosporineae</taxon>
        <taxon>Pleosporaceae</taxon>
        <taxon>Alternaria</taxon>
        <taxon>Alternaria sect. Alternaria</taxon>
        <taxon>Alternaria alternata complex</taxon>
    </lineage>
</organism>
<accession>A0A177E0P7</accession>
<evidence type="ECO:0000313" key="3">
    <source>
        <dbReference type="Proteomes" id="UP000077248"/>
    </source>
</evidence>
<dbReference type="RefSeq" id="XP_018390401.1">
    <property type="nucleotide sequence ID" value="XM_018531099.1"/>
</dbReference>
<name>A0A177E0P7_ALTAL</name>
<sequence>MIRESSLFFSAIQIYSTNSMRLNTHSSTNGMRLNTHELYVPNIMSLVIAILLLSVASIEASPILPVHNEQLGYDRVPTDSNQQQLGWSRQDIFTLVSVCVAIVGIFIGALGASPTLRVWLCKPSRCKAIPSCAPFRDLSNIDPQT</sequence>
<feature type="transmembrane region" description="Helical" evidence="1">
    <location>
        <begin position="38"/>
        <end position="58"/>
    </location>
</feature>
<keyword evidence="3" id="KW-1185">Reference proteome</keyword>
<dbReference type="GeneID" id="29116693"/>
<keyword evidence="1" id="KW-0812">Transmembrane</keyword>
<proteinExistence type="predicted"/>
<keyword evidence="1" id="KW-0472">Membrane</keyword>
<dbReference type="VEuPathDB" id="FungiDB:CC77DRAFT_296360"/>
<protein>
    <submittedName>
        <fullName evidence="2">Uncharacterized protein</fullName>
    </submittedName>
</protein>
<feature type="transmembrane region" description="Helical" evidence="1">
    <location>
        <begin position="92"/>
        <end position="112"/>
    </location>
</feature>
<reference evidence="2 3" key="1">
    <citation type="submission" date="2016-05" db="EMBL/GenBank/DDBJ databases">
        <title>Comparative analysis of secretome profiles of manganese(II)-oxidizing ascomycete fungi.</title>
        <authorList>
            <consortium name="DOE Joint Genome Institute"/>
            <person name="Zeiner C.A."/>
            <person name="Purvine S.O."/>
            <person name="Zink E.M."/>
            <person name="Wu S."/>
            <person name="Pasa-Tolic L."/>
            <person name="Chaput D.L."/>
            <person name="Haridas S."/>
            <person name="Grigoriev I.V."/>
            <person name="Santelli C.M."/>
            <person name="Hansel C.M."/>
        </authorList>
    </citation>
    <scope>NUCLEOTIDE SEQUENCE [LARGE SCALE GENOMIC DNA]</scope>
    <source>
        <strain evidence="2 3">SRC1lrK2f</strain>
    </source>
</reference>
<dbReference type="KEGG" id="aalt:CC77DRAFT_296360"/>
<gene>
    <name evidence="2" type="ORF">CC77DRAFT_296360</name>
</gene>
<evidence type="ECO:0000256" key="1">
    <source>
        <dbReference type="SAM" id="Phobius"/>
    </source>
</evidence>